<feature type="compositionally biased region" description="Polar residues" evidence="1">
    <location>
        <begin position="102"/>
        <end position="123"/>
    </location>
</feature>
<reference evidence="2 3" key="1">
    <citation type="journal article" date="2012" name="Science">
        <title>The Paleozoic origin of enzymatic lignin decomposition reconstructed from 31 fungal genomes.</title>
        <authorList>
            <person name="Floudas D."/>
            <person name="Binder M."/>
            <person name="Riley R."/>
            <person name="Barry K."/>
            <person name="Blanchette R.A."/>
            <person name="Henrissat B."/>
            <person name="Martinez A.T."/>
            <person name="Otillar R."/>
            <person name="Spatafora J.W."/>
            <person name="Yadav J.S."/>
            <person name="Aerts A."/>
            <person name="Benoit I."/>
            <person name="Boyd A."/>
            <person name="Carlson A."/>
            <person name="Copeland A."/>
            <person name="Coutinho P.M."/>
            <person name="de Vries R.P."/>
            <person name="Ferreira P."/>
            <person name="Findley K."/>
            <person name="Foster B."/>
            <person name="Gaskell J."/>
            <person name="Glotzer D."/>
            <person name="Gorecki P."/>
            <person name="Heitman J."/>
            <person name="Hesse C."/>
            <person name="Hori C."/>
            <person name="Igarashi K."/>
            <person name="Jurgens J.A."/>
            <person name="Kallen N."/>
            <person name="Kersten P."/>
            <person name="Kohler A."/>
            <person name="Kuees U."/>
            <person name="Kumar T.K.A."/>
            <person name="Kuo A."/>
            <person name="LaButti K."/>
            <person name="Larrondo L.F."/>
            <person name="Lindquist E."/>
            <person name="Ling A."/>
            <person name="Lombard V."/>
            <person name="Lucas S."/>
            <person name="Lundell T."/>
            <person name="Martin R."/>
            <person name="McLaughlin D.J."/>
            <person name="Morgenstern I."/>
            <person name="Morin E."/>
            <person name="Murat C."/>
            <person name="Nagy L.G."/>
            <person name="Nolan M."/>
            <person name="Ohm R.A."/>
            <person name="Patyshakuliyeva A."/>
            <person name="Rokas A."/>
            <person name="Ruiz-Duenas F.J."/>
            <person name="Sabat G."/>
            <person name="Salamov A."/>
            <person name="Samejima M."/>
            <person name="Schmutz J."/>
            <person name="Slot J.C."/>
            <person name="St John F."/>
            <person name="Stenlid J."/>
            <person name="Sun H."/>
            <person name="Sun S."/>
            <person name="Syed K."/>
            <person name="Tsang A."/>
            <person name="Wiebenga A."/>
            <person name="Young D."/>
            <person name="Pisabarro A."/>
            <person name="Eastwood D.C."/>
            <person name="Martin F."/>
            <person name="Cullen D."/>
            <person name="Grigoriev I.V."/>
            <person name="Hibbett D.S."/>
        </authorList>
    </citation>
    <scope>NUCLEOTIDE SEQUENCE [LARGE SCALE GENOMIC DNA]</scope>
    <source>
        <strain evidence="2 3">DJM-731 SS1</strain>
    </source>
</reference>
<evidence type="ECO:0000313" key="2">
    <source>
        <dbReference type="EMBL" id="EJU00063.1"/>
    </source>
</evidence>
<feature type="region of interest" description="Disordered" evidence="1">
    <location>
        <begin position="1"/>
        <end position="54"/>
    </location>
</feature>
<dbReference type="EMBL" id="JH795868">
    <property type="protein sequence ID" value="EJU00063.1"/>
    <property type="molecule type" value="Genomic_DNA"/>
</dbReference>
<feature type="compositionally biased region" description="Polar residues" evidence="1">
    <location>
        <begin position="145"/>
        <end position="158"/>
    </location>
</feature>
<keyword evidence="3" id="KW-1185">Reference proteome</keyword>
<name>M5G8H2_DACPD</name>
<feature type="region of interest" description="Disordered" evidence="1">
    <location>
        <begin position="450"/>
        <end position="471"/>
    </location>
</feature>
<sequence length="582" mass="63418">MSTASSASSISLPLPYRPSTSSDTFPLLPSIPQSPVDLTRPETTNLLDPTQKEVLRRRTRKLEQLLGTTHFRSGGFEDGTTVDASRSIKRDSGREQADRRTSSTGTRLVRSRTASGPPTTKTQGGRFCVPLSSSLQRIASISTLNSDGVPVSSPSIGASSDWEDDPTEKEKRRRRQTLQKIHRYLGVVVPADLVAPSSSGLGAPLPLPAEPPVAGPIWPYEDKKQTTWKTLFTRSSGPPKLDESVWKPSAVGVGVGTRRVDARRQEPQAQASPDEHARNVKRAAKMEQLFGSPPPPALYLSRPAGTPFSPTADSPVSPNTPLVLGTRRRAKSQDSPARPRFDGIIVTTEEEIEIEILEPGPMSQSYGAVGLGIGQKQKQKRERIKSDGDAVDHAGDCHEVSEMGELSADDVQGESFKSYRRSLASLDYLTQAGNRNSLATLLQFVSQSDNLDGNDPLPTPPRSSSLTPSSHVLSSTVPADIMIPRPSAQDPETASLVSFAMSTHDPTEIAPAPPAWKRAAKLRKFFGVTYRELFDQLLEKIETGAREDLERGLLSKEEFEIVVKDLRALRDRREGLSSDLVR</sequence>
<feature type="region of interest" description="Disordered" evidence="1">
    <location>
        <begin position="71"/>
        <end position="128"/>
    </location>
</feature>
<dbReference type="RefSeq" id="XP_040626960.1">
    <property type="nucleotide sequence ID" value="XM_040773295.1"/>
</dbReference>
<feature type="region of interest" description="Disordered" evidence="1">
    <location>
        <begin position="303"/>
        <end position="339"/>
    </location>
</feature>
<protein>
    <submittedName>
        <fullName evidence="2">Uncharacterized protein</fullName>
    </submittedName>
</protein>
<feature type="compositionally biased region" description="Polar residues" evidence="1">
    <location>
        <begin position="308"/>
        <end position="320"/>
    </location>
</feature>
<feature type="compositionally biased region" description="Low complexity" evidence="1">
    <location>
        <begin position="462"/>
        <end position="471"/>
    </location>
</feature>
<evidence type="ECO:0000256" key="1">
    <source>
        <dbReference type="SAM" id="MobiDB-lite"/>
    </source>
</evidence>
<gene>
    <name evidence="2" type="ORF">DACRYDRAFT_23582</name>
</gene>
<dbReference type="OrthoDB" id="354769at2759"/>
<dbReference type="HOGENOM" id="CLU_009726_1_0_1"/>
<organism evidence="2 3">
    <name type="scientific">Dacryopinax primogenitus (strain DJM 731)</name>
    <name type="common">Brown rot fungus</name>
    <dbReference type="NCBI Taxonomy" id="1858805"/>
    <lineage>
        <taxon>Eukaryota</taxon>
        <taxon>Fungi</taxon>
        <taxon>Dikarya</taxon>
        <taxon>Basidiomycota</taxon>
        <taxon>Agaricomycotina</taxon>
        <taxon>Dacrymycetes</taxon>
        <taxon>Dacrymycetales</taxon>
        <taxon>Dacrymycetaceae</taxon>
        <taxon>Dacryopinax</taxon>
    </lineage>
</organism>
<accession>M5G8H2</accession>
<feature type="compositionally biased region" description="Basic and acidic residues" evidence="1">
    <location>
        <begin position="384"/>
        <end position="393"/>
    </location>
</feature>
<feature type="compositionally biased region" description="Basic and acidic residues" evidence="1">
    <location>
        <begin position="86"/>
        <end position="101"/>
    </location>
</feature>
<dbReference type="GeneID" id="63688357"/>
<feature type="region of interest" description="Disordered" evidence="1">
    <location>
        <begin position="145"/>
        <end position="174"/>
    </location>
</feature>
<feature type="region of interest" description="Disordered" evidence="1">
    <location>
        <begin position="374"/>
        <end position="393"/>
    </location>
</feature>
<proteinExistence type="predicted"/>
<dbReference type="OMA" id="VYTHYQH"/>
<dbReference type="AlphaFoldDB" id="M5G8H2"/>
<dbReference type="Proteomes" id="UP000030653">
    <property type="component" value="Unassembled WGS sequence"/>
</dbReference>
<feature type="compositionally biased region" description="Low complexity" evidence="1">
    <location>
        <begin position="1"/>
        <end position="11"/>
    </location>
</feature>
<evidence type="ECO:0000313" key="3">
    <source>
        <dbReference type="Proteomes" id="UP000030653"/>
    </source>
</evidence>